<evidence type="ECO:0000256" key="1">
    <source>
        <dbReference type="ARBA" id="ARBA00017902"/>
    </source>
</evidence>
<dbReference type="PANTHER" id="PTHR31019:SF1">
    <property type="entry name" value="SMALL INTEGRAL MEMBRANE PROTEIN 14"/>
    <property type="match status" value="1"/>
</dbReference>
<keyword evidence="3" id="KW-0472">Membrane</keyword>
<dbReference type="GO" id="GO:0005783">
    <property type="term" value="C:endoplasmic reticulum"/>
    <property type="evidence" value="ECO:0007669"/>
    <property type="project" value="TreeGrafter"/>
</dbReference>
<sequence>SGFFSSADLRICGFLSPCSWQISAKLLGVCRPWCVTVISVPNCSQVLRTLLAQIITAWGWTSASVRAYTLTLAEDQTCTHFRCVSRRVSVRMQFGYRCFFCLSLVPGPSSDSGISITVILMAWMVIAVLLFLLRPPNLRGSSLPGKPSSPHSGQDPPAPPVD</sequence>
<reference evidence="4" key="2">
    <citation type="submission" date="2025-09" db="UniProtKB">
        <authorList>
            <consortium name="Ensembl"/>
        </authorList>
    </citation>
    <scope>IDENTIFICATION</scope>
</reference>
<dbReference type="AlphaFoldDB" id="A0A8C6MTB4"/>
<proteinExistence type="predicted"/>
<feature type="transmembrane region" description="Helical" evidence="3">
    <location>
        <begin position="113"/>
        <end position="133"/>
    </location>
</feature>
<organism evidence="4 5">
    <name type="scientific">Mus spicilegus</name>
    <name type="common">Mound-building mouse</name>
    <dbReference type="NCBI Taxonomy" id="10103"/>
    <lineage>
        <taxon>Eukaryota</taxon>
        <taxon>Metazoa</taxon>
        <taxon>Chordata</taxon>
        <taxon>Craniata</taxon>
        <taxon>Vertebrata</taxon>
        <taxon>Euteleostomi</taxon>
        <taxon>Mammalia</taxon>
        <taxon>Eutheria</taxon>
        <taxon>Euarchontoglires</taxon>
        <taxon>Glires</taxon>
        <taxon>Rodentia</taxon>
        <taxon>Myomorpha</taxon>
        <taxon>Muroidea</taxon>
        <taxon>Muridae</taxon>
        <taxon>Murinae</taxon>
        <taxon>Mus</taxon>
        <taxon>Mus</taxon>
    </lineage>
</organism>
<dbReference type="Proteomes" id="UP000694415">
    <property type="component" value="Unplaced"/>
</dbReference>
<name>A0A8C6MTB4_MUSSI</name>
<keyword evidence="3" id="KW-0812">Transmembrane</keyword>
<dbReference type="PANTHER" id="PTHR31019">
    <property type="entry name" value="SMALL INTEGRAL MEMBRANE PROTEIN 14"/>
    <property type="match status" value="1"/>
</dbReference>
<evidence type="ECO:0000256" key="3">
    <source>
        <dbReference type="SAM" id="Phobius"/>
    </source>
</evidence>
<feature type="region of interest" description="Disordered" evidence="2">
    <location>
        <begin position="142"/>
        <end position="162"/>
    </location>
</feature>
<evidence type="ECO:0000313" key="5">
    <source>
        <dbReference type="Proteomes" id="UP000694415"/>
    </source>
</evidence>
<evidence type="ECO:0000313" key="4">
    <source>
        <dbReference type="Ensembl" id="ENSMSIP00000011420.1"/>
    </source>
</evidence>
<dbReference type="GeneTree" id="ENSGT00390000018294"/>
<dbReference type="Ensembl" id="ENSMSIT00000014497.1">
    <property type="protein sequence ID" value="ENSMSIP00000011420.1"/>
    <property type="gene ID" value="ENSMSIG00000009949.1"/>
</dbReference>
<protein>
    <recommendedName>
        <fullName evidence="1">Small integral membrane protein 14</fullName>
    </recommendedName>
</protein>
<reference evidence="4" key="1">
    <citation type="submission" date="2025-08" db="UniProtKB">
        <authorList>
            <consortium name="Ensembl"/>
        </authorList>
    </citation>
    <scope>IDENTIFICATION</scope>
</reference>
<dbReference type="Pfam" id="PF11027">
    <property type="entry name" value="DUF2615"/>
    <property type="match status" value="1"/>
</dbReference>
<evidence type="ECO:0000256" key="2">
    <source>
        <dbReference type="SAM" id="MobiDB-lite"/>
    </source>
</evidence>
<dbReference type="InterPro" id="IPR020309">
    <property type="entry name" value="Smim-14"/>
</dbReference>
<accession>A0A8C6MTB4</accession>
<keyword evidence="5" id="KW-1185">Reference proteome</keyword>
<keyword evidence="3" id="KW-1133">Transmembrane helix</keyword>